<keyword evidence="1" id="KW-0812">Transmembrane</keyword>
<evidence type="ECO:0000313" key="2">
    <source>
        <dbReference type="EMBL" id="KAL0068168.1"/>
    </source>
</evidence>
<keyword evidence="3" id="KW-1185">Reference proteome</keyword>
<organism evidence="2 3">
    <name type="scientific">Marasmius tenuissimus</name>
    <dbReference type="NCBI Taxonomy" id="585030"/>
    <lineage>
        <taxon>Eukaryota</taxon>
        <taxon>Fungi</taxon>
        <taxon>Dikarya</taxon>
        <taxon>Basidiomycota</taxon>
        <taxon>Agaricomycotina</taxon>
        <taxon>Agaricomycetes</taxon>
        <taxon>Agaricomycetidae</taxon>
        <taxon>Agaricales</taxon>
        <taxon>Marasmiineae</taxon>
        <taxon>Marasmiaceae</taxon>
        <taxon>Marasmius</taxon>
    </lineage>
</organism>
<evidence type="ECO:0000256" key="1">
    <source>
        <dbReference type="SAM" id="Phobius"/>
    </source>
</evidence>
<dbReference type="Proteomes" id="UP001437256">
    <property type="component" value="Unassembled WGS sequence"/>
</dbReference>
<proteinExistence type="predicted"/>
<name>A0ABR3A3J8_9AGAR</name>
<accession>A0ABR3A3J8</accession>
<feature type="transmembrane region" description="Helical" evidence="1">
    <location>
        <begin position="40"/>
        <end position="59"/>
    </location>
</feature>
<keyword evidence="1" id="KW-1133">Transmembrane helix</keyword>
<keyword evidence="1" id="KW-0472">Membrane</keyword>
<evidence type="ECO:0000313" key="3">
    <source>
        <dbReference type="Proteomes" id="UP001437256"/>
    </source>
</evidence>
<protein>
    <submittedName>
        <fullName evidence="2">Uncharacterized protein</fullName>
    </submittedName>
</protein>
<dbReference type="EMBL" id="JBBXMP010000020">
    <property type="protein sequence ID" value="KAL0068168.1"/>
    <property type="molecule type" value="Genomic_DNA"/>
</dbReference>
<sequence>MSFCVLCGIDSNLVASSFVKDTFQGFQTSEIVKVAAATPFAVSAVLSDVFIAGSLCFVLQEGRSGMHK</sequence>
<comment type="caution">
    <text evidence="2">The sequence shown here is derived from an EMBL/GenBank/DDBJ whole genome shotgun (WGS) entry which is preliminary data.</text>
</comment>
<reference evidence="2 3" key="1">
    <citation type="submission" date="2024-05" db="EMBL/GenBank/DDBJ databases">
        <title>A draft genome resource for the thread blight pathogen Marasmius tenuissimus strain MS-2.</title>
        <authorList>
            <person name="Yulfo-Soto G.E."/>
            <person name="Baruah I.K."/>
            <person name="Amoako-Attah I."/>
            <person name="Bukari Y."/>
            <person name="Meinhardt L.W."/>
            <person name="Bailey B.A."/>
            <person name="Cohen S.P."/>
        </authorList>
    </citation>
    <scope>NUCLEOTIDE SEQUENCE [LARGE SCALE GENOMIC DNA]</scope>
    <source>
        <strain evidence="2 3">MS-2</strain>
    </source>
</reference>
<gene>
    <name evidence="2" type="ORF">AAF712_004828</name>
</gene>